<organism evidence="1 2">
    <name type="scientific">Conoideocrella luteorostrata</name>
    <dbReference type="NCBI Taxonomy" id="1105319"/>
    <lineage>
        <taxon>Eukaryota</taxon>
        <taxon>Fungi</taxon>
        <taxon>Dikarya</taxon>
        <taxon>Ascomycota</taxon>
        <taxon>Pezizomycotina</taxon>
        <taxon>Sordariomycetes</taxon>
        <taxon>Hypocreomycetidae</taxon>
        <taxon>Hypocreales</taxon>
        <taxon>Clavicipitaceae</taxon>
        <taxon>Conoideocrella</taxon>
    </lineage>
</organism>
<gene>
    <name evidence="1" type="ORF">QQS21_002007</name>
</gene>
<evidence type="ECO:0000313" key="2">
    <source>
        <dbReference type="Proteomes" id="UP001251528"/>
    </source>
</evidence>
<protein>
    <recommendedName>
        <fullName evidence="3">AB hydrolase-1 domain-containing protein</fullName>
    </recommendedName>
</protein>
<comment type="caution">
    <text evidence="1">The sequence shown here is derived from an EMBL/GenBank/DDBJ whole genome shotgun (WGS) entry which is preliminary data.</text>
</comment>
<evidence type="ECO:0008006" key="3">
    <source>
        <dbReference type="Google" id="ProtNLM"/>
    </source>
</evidence>
<name>A0AAJ0FX11_9HYPO</name>
<dbReference type="Proteomes" id="UP001251528">
    <property type="component" value="Unassembled WGS sequence"/>
</dbReference>
<dbReference type="SUPFAM" id="SSF53474">
    <property type="entry name" value="alpha/beta-Hydrolases"/>
    <property type="match status" value="1"/>
</dbReference>
<sequence length="318" mass="35497">MERHPESKFRPFTLLMRNGGFLSGIVYLPNHPPADNADRPLVVLLHGGGCGAHHYDVDRDHTSSLAAEAVSLVVVSINRPCYPGSSSLLPVPKNSSFHRETGRWEHEFIFPLLWQTYGEPNGCVGLVVMAHSLATPGILVSASLHSQEAEPEYPLSGLILSGWGVMPNIESQRKRMSWSREQLVANRHILMLSEEHLDAADPRLRSLLPQHTAPAPPEEAAECVDGPWASYWTSFASRINIPIMFGIGEHDWLWQGTRDHVSKFEAFFPNCPRFDGSVVLGAPHAIEWSYFSRGWYARCFGFALEVAALSRRRVRAPT</sequence>
<dbReference type="Gene3D" id="3.40.50.1820">
    <property type="entry name" value="alpha/beta hydrolase"/>
    <property type="match status" value="1"/>
</dbReference>
<accession>A0AAJ0FX11</accession>
<evidence type="ECO:0000313" key="1">
    <source>
        <dbReference type="EMBL" id="KAK2612042.1"/>
    </source>
</evidence>
<dbReference type="AlphaFoldDB" id="A0AAJ0FX11"/>
<dbReference type="InterPro" id="IPR029058">
    <property type="entry name" value="AB_hydrolase_fold"/>
</dbReference>
<dbReference type="EMBL" id="JASWJB010000022">
    <property type="protein sequence ID" value="KAK2612042.1"/>
    <property type="molecule type" value="Genomic_DNA"/>
</dbReference>
<reference evidence="1" key="1">
    <citation type="submission" date="2023-06" db="EMBL/GenBank/DDBJ databases">
        <title>Conoideocrella luteorostrata (Hypocreales: Clavicipitaceae), a potential biocontrol fungus for elongate hemlock scale in United States Christmas tree production areas.</title>
        <authorList>
            <person name="Barrett H."/>
            <person name="Lovett B."/>
            <person name="Macias A.M."/>
            <person name="Stajich J.E."/>
            <person name="Kasson M.T."/>
        </authorList>
    </citation>
    <scope>NUCLEOTIDE SEQUENCE</scope>
    <source>
        <strain evidence="1">ARSEF 14590</strain>
    </source>
</reference>
<proteinExistence type="predicted"/>
<keyword evidence="2" id="KW-1185">Reference proteome</keyword>